<keyword evidence="3" id="KW-0272">Extracellular matrix</keyword>
<dbReference type="Gene3D" id="2.60.120.40">
    <property type="match status" value="1"/>
</dbReference>
<evidence type="ECO:0000256" key="1">
    <source>
        <dbReference type="ARBA" id="ARBA00004498"/>
    </source>
</evidence>
<protein>
    <recommendedName>
        <fullName evidence="4">C1q domain-containing protein</fullName>
    </recommendedName>
</protein>
<reference evidence="5" key="1">
    <citation type="submission" date="2025-08" db="UniProtKB">
        <authorList>
            <consortium name="Ensembl"/>
        </authorList>
    </citation>
    <scope>IDENTIFICATION</scope>
</reference>
<evidence type="ECO:0000256" key="3">
    <source>
        <dbReference type="ARBA" id="ARBA00022530"/>
    </source>
</evidence>
<dbReference type="InterPro" id="IPR001073">
    <property type="entry name" value="C1q_dom"/>
</dbReference>
<accession>A0A671KQ66</accession>
<dbReference type="PANTHER" id="PTHR15427:SF33">
    <property type="entry name" value="COLLAGEN IV NC1 DOMAIN-CONTAINING PROTEIN"/>
    <property type="match status" value="1"/>
</dbReference>
<comment type="subcellular location">
    <subcellularLocation>
        <location evidence="1">Secreted</location>
        <location evidence="1">Extracellular space</location>
        <location evidence="1">Extracellular matrix</location>
    </subcellularLocation>
</comment>
<dbReference type="Proteomes" id="UP000472260">
    <property type="component" value="Unassembled WGS sequence"/>
</dbReference>
<keyword evidence="2" id="KW-0964">Secreted</keyword>
<evidence type="ECO:0000313" key="5">
    <source>
        <dbReference type="Ensembl" id="ENSSANP00000009657.1"/>
    </source>
</evidence>
<organism evidence="5 6">
    <name type="scientific">Sinocyclocheilus anshuiensis</name>
    <dbReference type="NCBI Taxonomy" id="1608454"/>
    <lineage>
        <taxon>Eukaryota</taxon>
        <taxon>Metazoa</taxon>
        <taxon>Chordata</taxon>
        <taxon>Craniata</taxon>
        <taxon>Vertebrata</taxon>
        <taxon>Euteleostomi</taxon>
        <taxon>Actinopterygii</taxon>
        <taxon>Neopterygii</taxon>
        <taxon>Teleostei</taxon>
        <taxon>Ostariophysi</taxon>
        <taxon>Cypriniformes</taxon>
        <taxon>Cyprinidae</taxon>
        <taxon>Cyprininae</taxon>
        <taxon>Sinocyclocheilus</taxon>
    </lineage>
</organism>
<evidence type="ECO:0000313" key="6">
    <source>
        <dbReference type="Proteomes" id="UP000472260"/>
    </source>
</evidence>
<dbReference type="InterPro" id="IPR008983">
    <property type="entry name" value="Tumour_necrosis_fac-like_dom"/>
</dbReference>
<dbReference type="Pfam" id="PF00386">
    <property type="entry name" value="C1q"/>
    <property type="match status" value="1"/>
</dbReference>
<name>A0A671KQ66_9TELE</name>
<proteinExistence type="predicted"/>
<dbReference type="GO" id="GO:0005581">
    <property type="term" value="C:collagen trimer"/>
    <property type="evidence" value="ECO:0007669"/>
    <property type="project" value="UniProtKB-KW"/>
</dbReference>
<dbReference type="PANTHER" id="PTHR15427">
    <property type="entry name" value="EMILIN ELASTIN MICROFIBRIL INTERFACE-LOCATED PROTEIN ELASTIN MICROFIBRIL INTERFACER"/>
    <property type="match status" value="1"/>
</dbReference>
<evidence type="ECO:0000259" key="4">
    <source>
        <dbReference type="PROSITE" id="PS50871"/>
    </source>
</evidence>
<dbReference type="PROSITE" id="PS50871">
    <property type="entry name" value="C1Q"/>
    <property type="match status" value="1"/>
</dbReference>
<feature type="domain" description="C1q" evidence="4">
    <location>
        <begin position="23"/>
        <end position="166"/>
    </location>
</feature>
<dbReference type="SMART" id="SM00110">
    <property type="entry name" value="C1Q"/>
    <property type="match status" value="1"/>
</dbReference>
<keyword evidence="6" id="KW-1185">Reference proteome</keyword>
<dbReference type="AlphaFoldDB" id="A0A671KQ66"/>
<dbReference type="Ensembl" id="ENSSANT00000010351.1">
    <property type="protein sequence ID" value="ENSSANP00000009657.1"/>
    <property type="gene ID" value="ENSSANG00000005358.1"/>
</dbReference>
<reference evidence="5" key="2">
    <citation type="submission" date="2025-09" db="UniProtKB">
        <authorList>
            <consortium name="Ensembl"/>
        </authorList>
    </citation>
    <scope>IDENTIFICATION</scope>
</reference>
<sequence>MQKKKWELEQYLNSSMNSLEDLLARAQNTLRNIRGRLNTLGMAATNVVYQSIFINIGEAYNSSTGVFTVPRYLHGLFSFCLTMYSNKGSEGQRLYQRVALVRQGRSEVAMWEDNREDAEDSATQSVLFSLRAGEQVYAQLMSGREICGDIWGRNIFSGYLLYPTES</sequence>
<dbReference type="InterPro" id="IPR050392">
    <property type="entry name" value="Collagen/C1q_domain"/>
</dbReference>
<dbReference type="SUPFAM" id="SSF49842">
    <property type="entry name" value="TNF-like"/>
    <property type="match status" value="1"/>
</dbReference>
<evidence type="ECO:0000256" key="2">
    <source>
        <dbReference type="ARBA" id="ARBA00022525"/>
    </source>
</evidence>